<dbReference type="RefSeq" id="WP_254291949.1">
    <property type="nucleotide sequence ID" value="NZ_JAMLDX010000003.1"/>
</dbReference>
<evidence type="ECO:0000256" key="5">
    <source>
        <dbReference type="ARBA" id="ARBA00023004"/>
    </source>
</evidence>
<comment type="caution">
    <text evidence="9">The sequence shown here is derived from an EMBL/GenBank/DDBJ whole genome shotgun (WGS) entry which is preliminary data.</text>
</comment>
<evidence type="ECO:0000256" key="1">
    <source>
        <dbReference type="ARBA" id="ARBA00022448"/>
    </source>
</evidence>
<evidence type="ECO:0000313" key="10">
    <source>
        <dbReference type="Proteomes" id="UP001139451"/>
    </source>
</evidence>
<keyword evidence="8" id="KW-0732">Signal</keyword>
<dbReference type="GO" id="GO:0009055">
    <property type="term" value="F:electron transfer activity"/>
    <property type="evidence" value="ECO:0007669"/>
    <property type="project" value="InterPro"/>
</dbReference>
<dbReference type="GO" id="GO:0005506">
    <property type="term" value="F:iron ion binding"/>
    <property type="evidence" value="ECO:0007669"/>
    <property type="project" value="InterPro"/>
</dbReference>
<keyword evidence="4" id="KW-0249">Electron transport</keyword>
<dbReference type="GO" id="GO:0020037">
    <property type="term" value="F:heme binding"/>
    <property type="evidence" value="ECO:0007669"/>
    <property type="project" value="InterPro"/>
</dbReference>
<accession>A0A9X2KNN5</accession>
<comment type="PTM">
    <text evidence="7">Binds 1 heme group per subunit.</text>
</comment>
<evidence type="ECO:0000256" key="2">
    <source>
        <dbReference type="ARBA" id="ARBA00022617"/>
    </source>
</evidence>
<keyword evidence="2 7" id="KW-0349">Heme</keyword>
<dbReference type="PROSITE" id="PS51257">
    <property type="entry name" value="PROKAR_LIPOPROTEIN"/>
    <property type="match status" value="1"/>
</dbReference>
<dbReference type="PROSITE" id="PS51009">
    <property type="entry name" value="CYTCII"/>
    <property type="match status" value="1"/>
</dbReference>
<reference evidence="9" key="1">
    <citation type="submission" date="2022-05" db="EMBL/GenBank/DDBJ databases">
        <title>Sphingomonas sp. strain MG17 Genome sequencing and assembly.</title>
        <authorList>
            <person name="Kim I."/>
        </authorList>
    </citation>
    <scope>NUCLEOTIDE SEQUENCE</scope>
    <source>
        <strain evidence="9">MG17</strain>
    </source>
</reference>
<evidence type="ECO:0000256" key="4">
    <source>
        <dbReference type="ARBA" id="ARBA00022982"/>
    </source>
</evidence>
<keyword evidence="10" id="KW-1185">Reference proteome</keyword>
<keyword evidence="3 6" id="KW-0479">Metal-binding</keyword>
<dbReference type="EMBL" id="JAMLDX010000003">
    <property type="protein sequence ID" value="MCP3729853.1"/>
    <property type="molecule type" value="Genomic_DNA"/>
</dbReference>
<organism evidence="9 10">
    <name type="scientific">Sphingomonas tagetis</name>
    <dbReference type="NCBI Taxonomy" id="2949092"/>
    <lineage>
        <taxon>Bacteria</taxon>
        <taxon>Pseudomonadati</taxon>
        <taxon>Pseudomonadota</taxon>
        <taxon>Alphaproteobacteria</taxon>
        <taxon>Sphingomonadales</taxon>
        <taxon>Sphingomonadaceae</taxon>
        <taxon>Sphingomonas</taxon>
    </lineage>
</organism>
<dbReference type="InterPro" id="IPR002321">
    <property type="entry name" value="Cyt_c_II"/>
</dbReference>
<dbReference type="GO" id="GO:0022900">
    <property type="term" value="P:electron transport chain"/>
    <property type="evidence" value="ECO:0007669"/>
    <property type="project" value="InterPro"/>
</dbReference>
<feature type="binding site" description="covalent" evidence="7">
    <location>
        <position position="136"/>
    </location>
    <ligand>
        <name>heme c</name>
        <dbReference type="ChEBI" id="CHEBI:61717"/>
    </ligand>
</feature>
<evidence type="ECO:0000256" key="6">
    <source>
        <dbReference type="PIRSR" id="PIRSR000027-1"/>
    </source>
</evidence>
<dbReference type="Pfam" id="PF01322">
    <property type="entry name" value="Cytochrom_C_2"/>
    <property type="match status" value="1"/>
</dbReference>
<feature type="chain" id="PRO_5040839512" evidence="8">
    <location>
        <begin position="22"/>
        <end position="147"/>
    </location>
</feature>
<dbReference type="SUPFAM" id="SSF47175">
    <property type="entry name" value="Cytochromes"/>
    <property type="match status" value="1"/>
</dbReference>
<dbReference type="PRINTS" id="PR00608">
    <property type="entry name" value="CYTCHROMECII"/>
</dbReference>
<dbReference type="InterPro" id="IPR010980">
    <property type="entry name" value="Cyt_c/b562"/>
</dbReference>
<proteinExistence type="predicted"/>
<name>A0A9X2KNN5_9SPHN</name>
<evidence type="ECO:0000313" key="9">
    <source>
        <dbReference type="EMBL" id="MCP3729853.1"/>
    </source>
</evidence>
<dbReference type="InterPro" id="IPR015984">
    <property type="entry name" value="Cyt_c_prime_subgr"/>
</dbReference>
<feature type="signal peptide" evidence="8">
    <location>
        <begin position="1"/>
        <end position="21"/>
    </location>
</feature>
<gene>
    <name evidence="9" type="ORF">M9978_05355</name>
</gene>
<dbReference type="PIRSF" id="PIRSF000027">
    <property type="entry name" value="Cytc_c_prime"/>
    <property type="match status" value="1"/>
</dbReference>
<feature type="binding site" description="axial binding residue" evidence="6">
    <location>
        <position position="140"/>
    </location>
    <ligand>
        <name>heme c</name>
        <dbReference type="ChEBI" id="CHEBI:61717"/>
    </ligand>
    <ligandPart>
        <name>Fe</name>
        <dbReference type="ChEBI" id="CHEBI:18248"/>
    </ligandPart>
</feature>
<dbReference type="AlphaFoldDB" id="A0A9X2KNN5"/>
<evidence type="ECO:0000256" key="8">
    <source>
        <dbReference type="SAM" id="SignalP"/>
    </source>
</evidence>
<protein>
    <submittedName>
        <fullName evidence="9">Cytochrome c</fullName>
    </submittedName>
</protein>
<feature type="binding site" description="covalent" evidence="7">
    <location>
        <position position="139"/>
    </location>
    <ligand>
        <name>heme c</name>
        <dbReference type="ChEBI" id="CHEBI:61717"/>
    </ligand>
</feature>
<keyword evidence="5 6" id="KW-0408">Iron</keyword>
<sequence>MTRAMTSVAMMAVLAAVTACSGKPQSPRHDKFEAIGKANKAIGAELKKDAPDLAVIKTNAESIDSSAKALPSWFPGTTGPEPDVKTEAKAEIWQKPAEFKAAAGKFAAAAAALKSAADAGDIAAVKTAAAALGPTCKGCHDSFRAKE</sequence>
<evidence type="ECO:0000256" key="7">
    <source>
        <dbReference type="PIRSR" id="PIRSR000027-2"/>
    </source>
</evidence>
<dbReference type="GO" id="GO:0042597">
    <property type="term" value="C:periplasmic space"/>
    <property type="evidence" value="ECO:0007669"/>
    <property type="project" value="InterPro"/>
</dbReference>
<evidence type="ECO:0000256" key="3">
    <source>
        <dbReference type="ARBA" id="ARBA00022723"/>
    </source>
</evidence>
<dbReference type="Proteomes" id="UP001139451">
    <property type="component" value="Unassembled WGS sequence"/>
</dbReference>
<dbReference type="InterPro" id="IPR012127">
    <property type="entry name" value="Cyt_c_prime"/>
</dbReference>
<keyword evidence="1" id="KW-0813">Transport</keyword>
<dbReference type="Gene3D" id="1.20.120.10">
    <property type="entry name" value="Cytochrome c/b562"/>
    <property type="match status" value="1"/>
</dbReference>